<dbReference type="AlphaFoldDB" id="A0A4D9D833"/>
<feature type="transmembrane region" description="Helical" evidence="2">
    <location>
        <begin position="54"/>
        <end position="72"/>
    </location>
</feature>
<dbReference type="EMBL" id="SDOX01000011">
    <property type="protein sequence ID" value="TFJ85625.1"/>
    <property type="molecule type" value="Genomic_DNA"/>
</dbReference>
<name>A0A4D9D833_9STRA</name>
<feature type="transmembrane region" description="Helical" evidence="2">
    <location>
        <begin position="207"/>
        <end position="229"/>
    </location>
</feature>
<protein>
    <submittedName>
        <fullName evidence="3">Uncharacterized protein</fullName>
    </submittedName>
</protein>
<feature type="transmembrane region" description="Helical" evidence="2">
    <location>
        <begin position="174"/>
        <end position="195"/>
    </location>
</feature>
<keyword evidence="2" id="KW-0472">Membrane</keyword>
<comment type="caution">
    <text evidence="3">The sequence shown here is derived from an EMBL/GenBank/DDBJ whole genome shotgun (WGS) entry which is preliminary data.</text>
</comment>
<evidence type="ECO:0000256" key="1">
    <source>
        <dbReference type="SAM" id="MobiDB-lite"/>
    </source>
</evidence>
<dbReference type="OrthoDB" id="10325493at2759"/>
<sequence length="413" mass="47001">MHSKPILSNNSINDTAAVSKTEWIEHHFRNRPVRRSFACLWEQTFYDPLTAFPFPPWASLALLFTVLIFIVIGSASTPDRTYGEGVLKKPQEEPKLRAQRRRQNWRPWIGLKIVWLRVLPLYSIVFAYVASVATQTAVEAGFLRLPANITEADWFENCVRLIKVLRTWIKVTNLSVVLFSLVFSETALTHILQALNQTRADGQTVEIRGVAVAIVTAGQLILWGASYAAVGLSALLLFASMFIFLVAQLPLVIYSNAFYSRLQATFLGRYLNGEIEKFFRDHEFLRVADDFKSLVLPFTALSFAMQINLLLCSHHLVLETRRRLLRYSLWHKMDLQLHLSQLWGISKLSKGCGERQQQEPRPENMWEGADKGRAPIGALVQDKLHSSLMATKVKRRNRRNTGQGVPGKSLDIL</sequence>
<feature type="transmembrane region" description="Helical" evidence="2">
    <location>
        <begin position="109"/>
        <end position="130"/>
    </location>
</feature>
<evidence type="ECO:0000313" key="4">
    <source>
        <dbReference type="Proteomes" id="UP000355283"/>
    </source>
</evidence>
<evidence type="ECO:0000313" key="3">
    <source>
        <dbReference type="EMBL" id="TFJ85625.1"/>
    </source>
</evidence>
<accession>A0A4D9D833</accession>
<keyword evidence="2" id="KW-0812">Transmembrane</keyword>
<organism evidence="3 4">
    <name type="scientific">Nannochloropsis salina CCMP1776</name>
    <dbReference type="NCBI Taxonomy" id="1027361"/>
    <lineage>
        <taxon>Eukaryota</taxon>
        <taxon>Sar</taxon>
        <taxon>Stramenopiles</taxon>
        <taxon>Ochrophyta</taxon>
        <taxon>Eustigmatophyceae</taxon>
        <taxon>Eustigmatales</taxon>
        <taxon>Monodopsidaceae</taxon>
        <taxon>Microchloropsis</taxon>
        <taxon>Microchloropsis salina</taxon>
    </lineage>
</organism>
<reference evidence="3 4" key="1">
    <citation type="submission" date="2019-01" db="EMBL/GenBank/DDBJ databases">
        <title>Nuclear Genome Assembly of the Microalgal Biofuel strain Nannochloropsis salina CCMP1776.</title>
        <authorList>
            <person name="Hovde B."/>
        </authorList>
    </citation>
    <scope>NUCLEOTIDE SEQUENCE [LARGE SCALE GENOMIC DNA]</scope>
    <source>
        <strain evidence="3 4">CCMP1776</strain>
    </source>
</reference>
<dbReference type="Proteomes" id="UP000355283">
    <property type="component" value="Unassembled WGS sequence"/>
</dbReference>
<evidence type="ECO:0000256" key="2">
    <source>
        <dbReference type="SAM" id="Phobius"/>
    </source>
</evidence>
<feature type="transmembrane region" description="Helical" evidence="2">
    <location>
        <begin position="235"/>
        <end position="259"/>
    </location>
</feature>
<proteinExistence type="predicted"/>
<keyword evidence="2" id="KW-1133">Transmembrane helix</keyword>
<feature type="region of interest" description="Disordered" evidence="1">
    <location>
        <begin position="392"/>
        <end position="413"/>
    </location>
</feature>
<gene>
    <name evidence="3" type="ORF">NSK_003134</name>
</gene>
<keyword evidence="4" id="KW-1185">Reference proteome</keyword>